<proteinExistence type="predicted"/>
<dbReference type="AlphaFoldDB" id="A0A291N6A0"/>
<evidence type="ECO:0000313" key="1">
    <source>
        <dbReference type="EMBL" id="ATI82927.1"/>
    </source>
</evidence>
<dbReference type="GeneID" id="57780114"/>
<accession>A0A291N6A0</accession>
<evidence type="ECO:0000313" key="2">
    <source>
        <dbReference type="Proteomes" id="UP000219422"/>
    </source>
</evidence>
<name>A0A291N6A0_SPHYA</name>
<dbReference type="Proteomes" id="UP000219422">
    <property type="component" value="Chromosome"/>
</dbReference>
<organism evidence="1 2">
    <name type="scientific">Sphingobium yanoikuyae</name>
    <name type="common">Sphingomonas yanoikuyae</name>
    <dbReference type="NCBI Taxonomy" id="13690"/>
    <lineage>
        <taxon>Bacteria</taxon>
        <taxon>Pseudomonadati</taxon>
        <taxon>Pseudomonadota</taxon>
        <taxon>Alphaproteobacteria</taxon>
        <taxon>Sphingomonadales</taxon>
        <taxon>Sphingomonadaceae</taxon>
        <taxon>Sphingobium</taxon>
    </lineage>
</organism>
<sequence length="156" mass="17939">MGGDGLDERVFATIENVIDHGADAWWLHLSRCRACGQNWMIAQEERIFDEHFLRRLTVDEANRISGDAEWPVEFSSYERVLKTGHALHIRPCVFLDRLPPSLIWTAEDLRKERPDISTEEIAFLLGITEAQSKRLLAATTPERGSWGQPTRRLLGW</sequence>
<reference evidence="1 2" key="1">
    <citation type="submission" date="2017-10" db="EMBL/GenBank/DDBJ databases">
        <title>Sphingobium yanoikuyae S72.</title>
        <authorList>
            <person name="Sanchez E."/>
            <person name="Bustos P."/>
            <person name="Mendoza P."/>
            <person name="Guo X."/>
            <person name="Mendoza A."/>
        </authorList>
    </citation>
    <scope>NUCLEOTIDE SEQUENCE [LARGE SCALE GENOMIC DNA]</scope>
    <source>
        <strain evidence="1 2">S72</strain>
    </source>
</reference>
<gene>
    <name evidence="1" type="ORF">A6768_24960</name>
</gene>
<dbReference type="KEGG" id="sya:A6768_24960"/>
<dbReference type="RefSeq" id="WP_097385363.1">
    <property type="nucleotide sequence ID" value="NZ_CP023741.1"/>
</dbReference>
<dbReference type="EMBL" id="CP023741">
    <property type="protein sequence ID" value="ATI82927.1"/>
    <property type="molecule type" value="Genomic_DNA"/>
</dbReference>
<protein>
    <submittedName>
        <fullName evidence="1">Uncharacterized protein</fullName>
    </submittedName>
</protein>